<feature type="compositionally biased region" description="Acidic residues" evidence="7">
    <location>
        <begin position="54"/>
        <end position="68"/>
    </location>
</feature>
<evidence type="ECO:0000256" key="2">
    <source>
        <dbReference type="ARBA" id="ARBA00022801"/>
    </source>
</evidence>
<feature type="compositionally biased region" description="Low complexity" evidence="7">
    <location>
        <begin position="552"/>
        <end position="561"/>
    </location>
</feature>
<feature type="compositionally biased region" description="Basic and acidic residues" evidence="7">
    <location>
        <begin position="665"/>
        <end position="677"/>
    </location>
</feature>
<dbReference type="PANTHER" id="PTHR10728:SF40">
    <property type="entry name" value="PATATIN FAMILY PROTEIN"/>
    <property type="match status" value="1"/>
</dbReference>
<keyword evidence="4 5" id="KW-0443">Lipid metabolism</keyword>
<dbReference type="SMART" id="SM00022">
    <property type="entry name" value="PLAc"/>
    <property type="match status" value="1"/>
</dbReference>
<evidence type="ECO:0000313" key="10">
    <source>
        <dbReference type="Proteomes" id="UP001209540"/>
    </source>
</evidence>
<dbReference type="Proteomes" id="UP001209540">
    <property type="component" value="Unassembled WGS sequence"/>
</dbReference>
<proteinExistence type="inferred from homology"/>
<dbReference type="EMBL" id="JAIXMP010000006">
    <property type="protein sequence ID" value="KAI9271702.1"/>
    <property type="molecule type" value="Genomic_DNA"/>
</dbReference>
<evidence type="ECO:0000256" key="6">
    <source>
        <dbReference type="RuleBase" id="RU362103"/>
    </source>
</evidence>
<organism evidence="9 10">
    <name type="scientific">Phascolomyces articulosus</name>
    <dbReference type="NCBI Taxonomy" id="60185"/>
    <lineage>
        <taxon>Eukaryota</taxon>
        <taxon>Fungi</taxon>
        <taxon>Fungi incertae sedis</taxon>
        <taxon>Mucoromycota</taxon>
        <taxon>Mucoromycotina</taxon>
        <taxon>Mucoromycetes</taxon>
        <taxon>Mucorales</taxon>
        <taxon>Lichtheimiaceae</taxon>
        <taxon>Phascolomyces</taxon>
    </lineage>
</organism>
<evidence type="ECO:0000256" key="4">
    <source>
        <dbReference type="ARBA" id="ARBA00023098"/>
    </source>
</evidence>
<accession>A0AAD5K6I9</accession>
<feature type="region of interest" description="Disordered" evidence="7">
    <location>
        <begin position="546"/>
        <end position="600"/>
    </location>
</feature>
<dbReference type="PROSITE" id="PS51210">
    <property type="entry name" value="PLA2C"/>
    <property type="match status" value="1"/>
</dbReference>
<comment type="similarity">
    <text evidence="1 6">Belongs to the lysophospholipase family.</text>
</comment>
<dbReference type="GO" id="GO:0046475">
    <property type="term" value="P:glycerophospholipid catabolic process"/>
    <property type="evidence" value="ECO:0007669"/>
    <property type="project" value="TreeGrafter"/>
</dbReference>
<dbReference type="GO" id="GO:0016740">
    <property type="term" value="F:transferase activity"/>
    <property type="evidence" value="ECO:0007669"/>
    <property type="project" value="UniProtKB-KW"/>
</dbReference>
<dbReference type="PANTHER" id="PTHR10728">
    <property type="entry name" value="CYTOSOLIC PHOSPHOLIPASE A2"/>
    <property type="match status" value="1"/>
</dbReference>
<dbReference type="SUPFAM" id="SSF52151">
    <property type="entry name" value="FabD/lysophospholipase-like"/>
    <property type="match status" value="2"/>
</dbReference>
<evidence type="ECO:0000256" key="3">
    <source>
        <dbReference type="ARBA" id="ARBA00022963"/>
    </source>
</evidence>
<reference evidence="9" key="2">
    <citation type="submission" date="2023-02" db="EMBL/GenBank/DDBJ databases">
        <authorList>
            <consortium name="DOE Joint Genome Institute"/>
            <person name="Mondo S.J."/>
            <person name="Chang Y."/>
            <person name="Wang Y."/>
            <person name="Ahrendt S."/>
            <person name="Andreopoulos W."/>
            <person name="Barry K."/>
            <person name="Beard J."/>
            <person name="Benny G.L."/>
            <person name="Blankenship S."/>
            <person name="Bonito G."/>
            <person name="Cuomo C."/>
            <person name="Desiro A."/>
            <person name="Gervers K.A."/>
            <person name="Hundley H."/>
            <person name="Kuo A."/>
            <person name="LaButti K."/>
            <person name="Lang B.F."/>
            <person name="Lipzen A."/>
            <person name="O'Donnell K."/>
            <person name="Pangilinan J."/>
            <person name="Reynolds N."/>
            <person name="Sandor L."/>
            <person name="Smith M.W."/>
            <person name="Tsang A."/>
            <person name="Grigoriev I.V."/>
            <person name="Stajich J.E."/>
            <person name="Spatafora J.W."/>
        </authorList>
    </citation>
    <scope>NUCLEOTIDE SEQUENCE</scope>
    <source>
        <strain evidence="9">RSA 2281</strain>
    </source>
</reference>
<keyword evidence="2 5" id="KW-0378">Hydrolase</keyword>
<protein>
    <recommendedName>
        <fullName evidence="6">Lysophospholipase</fullName>
        <ecNumber evidence="6">3.1.1.5</ecNumber>
    </recommendedName>
</protein>
<keyword evidence="3 5" id="KW-0442">Lipid degradation</keyword>
<keyword evidence="10" id="KW-1185">Reference proteome</keyword>
<feature type="region of interest" description="Disordered" evidence="7">
    <location>
        <begin position="28"/>
        <end position="68"/>
    </location>
</feature>
<feature type="compositionally biased region" description="Polar residues" evidence="7">
    <location>
        <begin position="351"/>
        <end position="362"/>
    </location>
</feature>
<dbReference type="EC" id="3.1.1.5" evidence="6"/>
<feature type="region of interest" description="Disordered" evidence="7">
    <location>
        <begin position="351"/>
        <end position="384"/>
    </location>
</feature>
<feature type="domain" description="PLA2c" evidence="8">
    <location>
        <begin position="171"/>
        <end position="783"/>
    </location>
</feature>
<dbReference type="InterPro" id="IPR016035">
    <property type="entry name" value="Acyl_Trfase/lysoPLipase"/>
</dbReference>
<gene>
    <name evidence="9" type="ORF">BDA99DRAFT_545901</name>
</gene>
<dbReference type="Gene3D" id="3.40.1090.10">
    <property type="entry name" value="Cytosolic phospholipase A2 catalytic domain"/>
    <property type="match status" value="1"/>
</dbReference>
<evidence type="ECO:0000256" key="7">
    <source>
        <dbReference type="SAM" id="MobiDB-lite"/>
    </source>
</evidence>
<sequence>MQKSLVVITAVTVCVIVTLDYQRRRHKRQLQHTTTRQLPSKKKQEELANKEEAPNDDNEQDKQDQEEETNAIETWLIENFQTWQNTSDEFISNIFNNMPEWTTPDWITTPDIPTSLEDWTEKMTQLYPAFESQLESMRETYEQFWNFLSMDEFRKIVEESRREDLDATLHPEITLDAEVRMGTELPDEEEKFRIKRQTWQREAFAKFIGVDPKQVDPRDIPIVGIAASGGGYRAMNGTAGYLKAMHDSGMLDCTMYMAGVSGSTWCMAQLYSRLTHRSFDTLMDHLKSHIHTHIANVSNFMAILQASSQNAKTLIQGLIQRYYQQNGTLNVVDIYGMLLGGTLLTEIQTVAQPRSRGNPSSAKSHKKQEGTEEEYSEKIDRNTEDRTVGDEGLVREEDNTVIRAVLPSKSELKLTRQRHYFEDGSWPMPIYCVVHHEVKDLYRWFEFTPYEMGCEELKAWIPVWSFGRQFKEGKNIEKLPEQTLGTLMGVFGSAFASSLAHFFQEIRAFLPGPALAAVDNTLTQYKNDLLTIHPFSPARFPNPFYKIDNPLSSSSPQQEPSSSDKESVSSKSKDEENDNDPDEEKDKDEKENEKEETTQSLLDREYLDLLDAGCDNNIPFYPLLRRERHVDFIIALDLSADIETAPHLERAQGYTKRRGIDGWPEEARWPDIQPKKDDDEDQNDSSTTQTENSTHPYGLGTCTIFEGSQTTVAYFPLIVNDHYDPEFDPQTADFCSTFSFVYTAAQTTKLVGLGEANWHDNVDQVKQKLKSLWEKKRQQRINS</sequence>
<feature type="compositionally biased region" description="Polar residues" evidence="7">
    <location>
        <begin position="684"/>
        <end position="695"/>
    </location>
</feature>
<name>A0AAD5K6I9_9FUNG</name>
<dbReference type="AlphaFoldDB" id="A0AAD5K6I9"/>
<dbReference type="GO" id="GO:0004622">
    <property type="term" value="F:phosphatidylcholine lysophospholipase activity"/>
    <property type="evidence" value="ECO:0007669"/>
    <property type="project" value="UniProtKB-EC"/>
</dbReference>
<evidence type="ECO:0000259" key="8">
    <source>
        <dbReference type="PROSITE" id="PS51210"/>
    </source>
</evidence>
<dbReference type="Pfam" id="PF01735">
    <property type="entry name" value="PLA2_B"/>
    <property type="match status" value="2"/>
</dbReference>
<dbReference type="GO" id="GO:0004623">
    <property type="term" value="F:phospholipase A2 activity"/>
    <property type="evidence" value="ECO:0007669"/>
    <property type="project" value="TreeGrafter"/>
</dbReference>
<feature type="compositionally biased region" description="Basic and acidic residues" evidence="7">
    <location>
        <begin position="42"/>
        <end position="53"/>
    </location>
</feature>
<feature type="compositionally biased region" description="Basic and acidic residues" evidence="7">
    <location>
        <begin position="587"/>
        <end position="600"/>
    </location>
</feature>
<evidence type="ECO:0000313" key="9">
    <source>
        <dbReference type="EMBL" id="KAI9271702.1"/>
    </source>
</evidence>
<keyword evidence="9" id="KW-0808">Transferase</keyword>
<reference evidence="9" key="1">
    <citation type="journal article" date="2022" name="IScience">
        <title>Evolution of zygomycete secretomes and the origins of terrestrial fungal ecologies.</title>
        <authorList>
            <person name="Chang Y."/>
            <person name="Wang Y."/>
            <person name="Mondo S."/>
            <person name="Ahrendt S."/>
            <person name="Andreopoulos W."/>
            <person name="Barry K."/>
            <person name="Beard J."/>
            <person name="Benny G.L."/>
            <person name="Blankenship S."/>
            <person name="Bonito G."/>
            <person name="Cuomo C."/>
            <person name="Desiro A."/>
            <person name="Gervers K.A."/>
            <person name="Hundley H."/>
            <person name="Kuo A."/>
            <person name="LaButti K."/>
            <person name="Lang B.F."/>
            <person name="Lipzen A."/>
            <person name="O'Donnell K."/>
            <person name="Pangilinan J."/>
            <person name="Reynolds N."/>
            <person name="Sandor L."/>
            <person name="Smith M.E."/>
            <person name="Tsang A."/>
            <person name="Grigoriev I.V."/>
            <person name="Stajich J.E."/>
            <person name="Spatafora J.W."/>
        </authorList>
    </citation>
    <scope>NUCLEOTIDE SEQUENCE</scope>
    <source>
        <strain evidence="9">RSA 2281</strain>
    </source>
</reference>
<dbReference type="GO" id="GO:0005829">
    <property type="term" value="C:cytosol"/>
    <property type="evidence" value="ECO:0007669"/>
    <property type="project" value="TreeGrafter"/>
</dbReference>
<evidence type="ECO:0000256" key="5">
    <source>
        <dbReference type="PROSITE-ProRule" id="PRU00555"/>
    </source>
</evidence>
<comment type="catalytic activity">
    <reaction evidence="6">
        <text>a 1-acyl-sn-glycero-3-phosphocholine + H2O = sn-glycerol 3-phosphocholine + a fatty acid + H(+)</text>
        <dbReference type="Rhea" id="RHEA:15177"/>
        <dbReference type="ChEBI" id="CHEBI:15377"/>
        <dbReference type="ChEBI" id="CHEBI:15378"/>
        <dbReference type="ChEBI" id="CHEBI:16870"/>
        <dbReference type="ChEBI" id="CHEBI:28868"/>
        <dbReference type="ChEBI" id="CHEBI:58168"/>
        <dbReference type="EC" id="3.1.1.5"/>
    </reaction>
</comment>
<dbReference type="InterPro" id="IPR002642">
    <property type="entry name" value="LysoPLipase_cat_dom"/>
</dbReference>
<feature type="compositionally biased region" description="Acidic residues" evidence="7">
    <location>
        <begin position="575"/>
        <end position="586"/>
    </location>
</feature>
<comment type="caution">
    <text evidence="9">The sequence shown here is derived from an EMBL/GenBank/DDBJ whole genome shotgun (WGS) entry which is preliminary data.</text>
</comment>
<feature type="region of interest" description="Disordered" evidence="7">
    <location>
        <begin position="659"/>
        <end position="695"/>
    </location>
</feature>
<feature type="compositionally biased region" description="Basic and acidic residues" evidence="7">
    <location>
        <begin position="562"/>
        <end position="574"/>
    </location>
</feature>
<evidence type="ECO:0000256" key="1">
    <source>
        <dbReference type="ARBA" id="ARBA00008780"/>
    </source>
</evidence>